<reference evidence="8 9" key="1">
    <citation type="submission" date="2019-10" db="EMBL/GenBank/DDBJ databases">
        <title>Genome Sequences from Six Type Strain Members of the Archaeal Family Sulfolobaceae: Acidianus ambivalens, Acidianus infernus, Metallosphaera prunae, Stygiolobus azoricus, Sulfolobus metallicus, and Sulfurisphaera ohwakuensis.</title>
        <authorList>
            <person name="Counts J.A."/>
            <person name="Kelly R.M."/>
        </authorList>
    </citation>
    <scope>NUCLEOTIDE SEQUENCE [LARGE SCALE GENOMIC DNA]</scope>
    <source>
        <strain evidence="8 9">TA-1</strain>
    </source>
</reference>
<dbReference type="RefSeq" id="WP_156013675.1">
    <property type="nucleotide sequence ID" value="NZ_AP031374.1"/>
</dbReference>
<keyword evidence="9" id="KW-1185">Reference proteome</keyword>
<dbReference type="Pfam" id="PF00366">
    <property type="entry name" value="Ribosomal_S17"/>
    <property type="match status" value="1"/>
</dbReference>
<dbReference type="InterPro" id="IPR012340">
    <property type="entry name" value="NA-bd_OB-fold"/>
</dbReference>
<evidence type="ECO:0000313" key="8">
    <source>
        <dbReference type="EMBL" id="QGR16074.1"/>
    </source>
</evidence>
<dbReference type="CDD" id="cd00364">
    <property type="entry name" value="Ribosomal_uS17"/>
    <property type="match status" value="1"/>
</dbReference>
<dbReference type="SUPFAM" id="SSF50249">
    <property type="entry name" value="Nucleic acid-binding proteins"/>
    <property type="match status" value="1"/>
</dbReference>
<dbReference type="GeneID" id="95643473"/>
<dbReference type="HAMAP" id="MF_01345_A">
    <property type="entry name" value="Ribosomal_uS17_A"/>
    <property type="match status" value="1"/>
</dbReference>
<keyword evidence="4 6" id="KW-0689">Ribosomal protein</keyword>
<dbReference type="EMBL" id="JACHFY010000002">
    <property type="protein sequence ID" value="MBB5253000.1"/>
    <property type="molecule type" value="Genomic_DNA"/>
</dbReference>
<evidence type="ECO:0000256" key="4">
    <source>
        <dbReference type="ARBA" id="ARBA00022980"/>
    </source>
</evidence>
<dbReference type="PANTHER" id="PTHR10744:SF9">
    <property type="entry name" value="40S RIBOSOMAL PROTEIN S11-RELATED"/>
    <property type="match status" value="1"/>
</dbReference>
<evidence type="ECO:0000256" key="6">
    <source>
        <dbReference type="HAMAP-Rule" id="MF_01345"/>
    </source>
</evidence>
<gene>
    <name evidence="6" type="primary">rps17</name>
    <name evidence="8" type="ORF">D1869_01885</name>
    <name evidence="7" type="ORF">HNQ62_000733</name>
</gene>
<accession>A0A650CE57</accession>
<keyword evidence="5 6" id="KW-0687">Ribonucleoprotein</keyword>
<dbReference type="Gene3D" id="2.40.50.1000">
    <property type="match status" value="1"/>
</dbReference>
<dbReference type="PANTHER" id="PTHR10744">
    <property type="entry name" value="40S RIBOSOMAL PROTEIN S11 FAMILY MEMBER"/>
    <property type="match status" value="1"/>
</dbReference>
<comment type="function">
    <text evidence="6">One of the primary rRNA binding proteins, it binds specifically to the 5'-end of 16S ribosomal RNA.</text>
</comment>
<dbReference type="InterPro" id="IPR028333">
    <property type="entry name" value="Ribosomal_uS17_arc/euk"/>
</dbReference>
<dbReference type="EMBL" id="CP045484">
    <property type="protein sequence ID" value="QGR16074.1"/>
    <property type="molecule type" value="Genomic_DNA"/>
</dbReference>
<evidence type="ECO:0000256" key="3">
    <source>
        <dbReference type="ARBA" id="ARBA00022884"/>
    </source>
</evidence>
<dbReference type="GO" id="GO:0019843">
    <property type="term" value="F:rRNA binding"/>
    <property type="evidence" value="ECO:0007669"/>
    <property type="project" value="UniProtKB-UniRule"/>
</dbReference>
<dbReference type="GO" id="GO:0003735">
    <property type="term" value="F:structural constituent of ribosome"/>
    <property type="evidence" value="ECO:0007669"/>
    <property type="project" value="UniProtKB-UniRule"/>
</dbReference>
<comment type="subunit">
    <text evidence="6">Part of the 30S ribosomal subunit.</text>
</comment>
<dbReference type="GO" id="GO:0006412">
    <property type="term" value="P:translation"/>
    <property type="evidence" value="ECO:0007669"/>
    <property type="project" value="UniProtKB-UniRule"/>
</dbReference>
<name>A0A650CE57_SULOH</name>
<dbReference type="NCBIfam" id="TIGR03630">
    <property type="entry name" value="uS17_arch"/>
    <property type="match status" value="1"/>
</dbReference>
<proteinExistence type="inferred from homology"/>
<dbReference type="NCBIfam" id="NF006345">
    <property type="entry name" value="PRK08572.1"/>
    <property type="match status" value="1"/>
</dbReference>
<dbReference type="OrthoDB" id="10698at2157"/>
<sequence>MGKKGALVKNIGIEGVNPPSKTCDDINCPFHGTLRVRGIILEGRLIRYRAEKTGVVERDYLFYDTKYKRYERRRSRIHVHIPPCLDVKEGDNVIIAECRPIAKSVSFVVIGKR</sequence>
<dbReference type="AlphaFoldDB" id="A0A650CE57"/>
<comment type="similarity">
    <text evidence="1 6">Belongs to the universal ribosomal protein uS17 family.</text>
</comment>
<dbReference type="KEGG" id="soh:D1869_01885"/>
<dbReference type="Proteomes" id="UP000427373">
    <property type="component" value="Chromosome"/>
</dbReference>
<protein>
    <recommendedName>
        <fullName evidence="6">Small ribosomal subunit protein uS17</fullName>
    </recommendedName>
</protein>
<evidence type="ECO:0000313" key="7">
    <source>
        <dbReference type="EMBL" id="MBB5253000.1"/>
    </source>
</evidence>
<evidence type="ECO:0000313" key="10">
    <source>
        <dbReference type="Proteomes" id="UP000582213"/>
    </source>
</evidence>
<dbReference type="PRINTS" id="PR00973">
    <property type="entry name" value="RIBOSOMALS17"/>
</dbReference>
<dbReference type="InterPro" id="IPR000266">
    <property type="entry name" value="Ribosomal_uS17"/>
</dbReference>
<keyword evidence="2 6" id="KW-0699">rRNA-binding</keyword>
<evidence type="ECO:0000313" key="9">
    <source>
        <dbReference type="Proteomes" id="UP000427373"/>
    </source>
</evidence>
<dbReference type="Proteomes" id="UP000582213">
    <property type="component" value="Unassembled WGS sequence"/>
</dbReference>
<dbReference type="InterPro" id="IPR019978">
    <property type="entry name" value="Ribosomal_uS17_archaeal"/>
</dbReference>
<dbReference type="GO" id="GO:0022627">
    <property type="term" value="C:cytosolic small ribosomal subunit"/>
    <property type="evidence" value="ECO:0007669"/>
    <property type="project" value="UniProtKB-UniRule"/>
</dbReference>
<evidence type="ECO:0000256" key="5">
    <source>
        <dbReference type="ARBA" id="ARBA00023274"/>
    </source>
</evidence>
<organism evidence="8 9">
    <name type="scientific">Sulfurisphaera ohwakuensis</name>
    <dbReference type="NCBI Taxonomy" id="69656"/>
    <lineage>
        <taxon>Archaea</taxon>
        <taxon>Thermoproteota</taxon>
        <taxon>Thermoprotei</taxon>
        <taxon>Sulfolobales</taxon>
        <taxon>Sulfolobaceae</taxon>
        <taxon>Sulfurisphaera</taxon>
    </lineage>
</organism>
<reference evidence="7 10" key="2">
    <citation type="submission" date="2020-08" db="EMBL/GenBank/DDBJ databases">
        <title>Genomic Encyclopedia of Type Strains, Phase IV (KMG-IV): sequencing the most valuable type-strain genomes for metagenomic binning, comparative biology and taxonomic classification.</title>
        <authorList>
            <person name="Goeker M."/>
        </authorList>
    </citation>
    <scope>NUCLEOTIDE SEQUENCE [LARGE SCALE GENOMIC DNA]</scope>
    <source>
        <strain evidence="7 10">DSM 12421</strain>
    </source>
</reference>
<keyword evidence="3 6" id="KW-0694">RNA-binding</keyword>
<evidence type="ECO:0000256" key="2">
    <source>
        <dbReference type="ARBA" id="ARBA00022730"/>
    </source>
</evidence>
<evidence type="ECO:0000256" key="1">
    <source>
        <dbReference type="ARBA" id="ARBA00010254"/>
    </source>
</evidence>